<evidence type="ECO:0000313" key="2">
    <source>
        <dbReference type="EMBL" id="QXE22711.1"/>
    </source>
</evidence>
<sequence>MKTSATFADAFRGNASGTLGEQELKNARIQQSWH</sequence>
<accession>A0A975Y417</accession>
<dbReference type="AlphaFoldDB" id="A0A975Y417"/>
<keyword evidence="3" id="KW-1185">Reference proteome</keyword>
<feature type="region of interest" description="Disordered" evidence="1">
    <location>
        <begin position="15"/>
        <end position="34"/>
    </location>
</feature>
<protein>
    <submittedName>
        <fullName evidence="2">Uncharacterized protein</fullName>
    </submittedName>
</protein>
<organism evidence="2 3">
    <name type="scientific">Richelia sinica FACHB-800</name>
    <dbReference type="NCBI Taxonomy" id="1357546"/>
    <lineage>
        <taxon>Bacteria</taxon>
        <taxon>Bacillati</taxon>
        <taxon>Cyanobacteriota</taxon>
        <taxon>Cyanophyceae</taxon>
        <taxon>Nostocales</taxon>
        <taxon>Nostocaceae</taxon>
        <taxon>Richelia</taxon>
    </lineage>
</organism>
<name>A0A975Y417_9NOST</name>
<reference evidence="2" key="1">
    <citation type="submission" date="2017-04" db="EMBL/GenBank/DDBJ databases">
        <title>Genome deletions in a multicellular cyanobacterial endosymbiont for morphological adaptation in marine diatoms.</title>
        <authorList>
            <person name="Wang Y."/>
            <person name="Gao H."/>
            <person name="Li R."/>
            <person name="Xu X."/>
        </authorList>
    </citation>
    <scope>NUCLEOTIDE SEQUENCE</scope>
    <source>
        <strain evidence="2">FACHB 800</strain>
    </source>
</reference>
<proteinExistence type="predicted"/>
<dbReference type="Proteomes" id="UP000683511">
    <property type="component" value="Chromosome"/>
</dbReference>
<dbReference type="EMBL" id="CP021056">
    <property type="protein sequence ID" value="QXE22711.1"/>
    <property type="molecule type" value="Genomic_DNA"/>
</dbReference>
<evidence type="ECO:0000256" key="1">
    <source>
        <dbReference type="SAM" id="MobiDB-lite"/>
    </source>
</evidence>
<dbReference type="KEGG" id="rsin:B6N60_01397"/>
<evidence type="ECO:0000313" key="3">
    <source>
        <dbReference type="Proteomes" id="UP000683511"/>
    </source>
</evidence>
<gene>
    <name evidence="2" type="ORF">B6N60_01397</name>
</gene>